<dbReference type="SUPFAM" id="SSF56645">
    <property type="entry name" value="Acyl-CoA dehydrogenase NM domain-like"/>
    <property type="match status" value="1"/>
</dbReference>
<evidence type="ECO:0000259" key="8">
    <source>
        <dbReference type="Pfam" id="PF02770"/>
    </source>
</evidence>
<comment type="cofactor">
    <cofactor evidence="1 5">
        <name>FAD</name>
        <dbReference type="ChEBI" id="CHEBI:57692"/>
    </cofactor>
</comment>
<dbReference type="InterPro" id="IPR036250">
    <property type="entry name" value="AcylCo_DH-like_C"/>
</dbReference>
<dbReference type="InterPro" id="IPR037069">
    <property type="entry name" value="AcylCoA_DH/ox_N_sf"/>
</dbReference>
<evidence type="ECO:0000256" key="2">
    <source>
        <dbReference type="ARBA" id="ARBA00009347"/>
    </source>
</evidence>
<evidence type="ECO:0000256" key="6">
    <source>
        <dbReference type="SAM" id="MobiDB-lite"/>
    </source>
</evidence>
<dbReference type="RefSeq" id="WP_182845563.1">
    <property type="nucleotide sequence ID" value="NZ_BAAALP010000001.1"/>
</dbReference>
<gene>
    <name evidence="10" type="ORF">HNR61_005059</name>
</gene>
<dbReference type="GO" id="GO:0050660">
    <property type="term" value="F:flavin adenine dinucleotide binding"/>
    <property type="evidence" value="ECO:0007669"/>
    <property type="project" value="InterPro"/>
</dbReference>
<feature type="domain" description="Acyl-CoA dehydrogenase/oxidase C-terminal" evidence="7">
    <location>
        <begin position="283"/>
        <end position="414"/>
    </location>
</feature>
<keyword evidence="3 5" id="KW-0285">Flavoprotein</keyword>
<sequence length="543" mass="57317">MTCSPTSTVRSPSVFDELFAGRVRWDLVRPFPRPSEPERAAGDAAVAAVTALLHARVDPEETDRTGRLPAGLQEALAKAGLLRLMIDPALGGLGLSWANAARVVEAAARWSAPVAFTLAITNGFGSGSYLQVLPPGPLRDLIADRVAAGIVSGGADAEPLGTANRRRATTAVPVEDGAAYLLTGEKVFIGNAPVADLMDVSATVEGTDEVRLFFVDLDAPGVEVVARHEFMGLRGAEIGALRLTGVRVPADRLLPESADGWRMRPGETDPGALAALAMSARNLVVGPTALGIARSCLVWTRDFVGRRAIDGRGLGEYDQIQRLVGATAADVFTIESLLAWSLLGGDRADTRPDLTAVKNLASRLCWRTVDRTVSLLGAEGYETARSKAGRGAVPLPVERAFRDARALRVAGGVDFLLDLWSARSARRPAPPHPPAAPPRDPALTPRNGDHLAFVAAQAHWLADLGGDQHTLATAGAIAAELLSMTVVLARSADLPATADLADVSCAASRHRLAELRSRLGEPGRAATSRTTLHTDRFDHLTRT</sequence>
<dbReference type="Pfam" id="PF00441">
    <property type="entry name" value="Acyl-CoA_dh_1"/>
    <property type="match status" value="1"/>
</dbReference>
<feature type="region of interest" description="Disordered" evidence="6">
    <location>
        <begin position="426"/>
        <end position="447"/>
    </location>
</feature>
<evidence type="ECO:0000259" key="7">
    <source>
        <dbReference type="Pfam" id="PF00441"/>
    </source>
</evidence>
<keyword evidence="11" id="KW-1185">Reference proteome</keyword>
<dbReference type="Gene3D" id="2.40.110.10">
    <property type="entry name" value="Butyryl-CoA Dehydrogenase, subunit A, domain 2"/>
    <property type="match status" value="1"/>
</dbReference>
<comment type="similarity">
    <text evidence="2 5">Belongs to the acyl-CoA dehydrogenase family.</text>
</comment>
<protein>
    <submittedName>
        <fullName evidence="10">Alkylation response protein AidB-like acyl-CoA dehydrogenase</fullName>
    </submittedName>
</protein>
<evidence type="ECO:0000313" key="10">
    <source>
        <dbReference type="EMBL" id="MBA8953409.1"/>
    </source>
</evidence>
<dbReference type="Proteomes" id="UP000572680">
    <property type="component" value="Unassembled WGS sequence"/>
</dbReference>
<dbReference type="Gene3D" id="1.20.140.10">
    <property type="entry name" value="Butyryl-CoA Dehydrogenase, subunit A, domain 3"/>
    <property type="match status" value="1"/>
</dbReference>
<dbReference type="InterPro" id="IPR006091">
    <property type="entry name" value="Acyl-CoA_Oxase/DH_mid-dom"/>
</dbReference>
<feature type="domain" description="Acyl-CoA dehydrogenase/oxidase N-terminal" evidence="9">
    <location>
        <begin position="46"/>
        <end position="126"/>
    </location>
</feature>
<accession>A0A7W3LSF8</accession>
<dbReference type="PANTHER" id="PTHR43884">
    <property type="entry name" value="ACYL-COA DEHYDROGENASE"/>
    <property type="match status" value="1"/>
</dbReference>
<dbReference type="EMBL" id="JACJIA010000006">
    <property type="protein sequence ID" value="MBA8953409.1"/>
    <property type="molecule type" value="Genomic_DNA"/>
</dbReference>
<feature type="compositionally biased region" description="Pro residues" evidence="6">
    <location>
        <begin position="428"/>
        <end position="440"/>
    </location>
</feature>
<evidence type="ECO:0000313" key="11">
    <source>
        <dbReference type="Proteomes" id="UP000572680"/>
    </source>
</evidence>
<evidence type="ECO:0000256" key="3">
    <source>
        <dbReference type="ARBA" id="ARBA00022630"/>
    </source>
</evidence>
<dbReference type="CDD" id="cd00567">
    <property type="entry name" value="ACAD"/>
    <property type="match status" value="1"/>
</dbReference>
<reference evidence="10 11" key="1">
    <citation type="submission" date="2020-08" db="EMBL/GenBank/DDBJ databases">
        <title>Genomic Encyclopedia of Type Strains, Phase IV (KMG-IV): sequencing the most valuable type-strain genomes for metagenomic binning, comparative biology and taxonomic classification.</title>
        <authorList>
            <person name="Goeker M."/>
        </authorList>
    </citation>
    <scope>NUCLEOTIDE SEQUENCE [LARGE SCALE GENOMIC DNA]</scope>
    <source>
        <strain evidence="10 11">DSM 44197</strain>
    </source>
</reference>
<comment type="caution">
    <text evidence="10">The sequence shown here is derived from an EMBL/GenBank/DDBJ whole genome shotgun (WGS) entry which is preliminary data.</text>
</comment>
<dbReference type="Pfam" id="PF02770">
    <property type="entry name" value="Acyl-CoA_dh_M"/>
    <property type="match status" value="1"/>
</dbReference>
<keyword evidence="5" id="KW-0560">Oxidoreductase</keyword>
<dbReference type="InterPro" id="IPR046373">
    <property type="entry name" value="Acyl-CoA_Oxase/DH_mid-dom_sf"/>
</dbReference>
<evidence type="ECO:0000256" key="5">
    <source>
        <dbReference type="RuleBase" id="RU362125"/>
    </source>
</evidence>
<evidence type="ECO:0000256" key="4">
    <source>
        <dbReference type="ARBA" id="ARBA00022827"/>
    </source>
</evidence>
<dbReference type="Pfam" id="PF02771">
    <property type="entry name" value="Acyl-CoA_dh_N"/>
    <property type="match status" value="1"/>
</dbReference>
<evidence type="ECO:0000259" key="9">
    <source>
        <dbReference type="Pfam" id="PF02771"/>
    </source>
</evidence>
<dbReference type="PANTHER" id="PTHR43884:SF40">
    <property type="entry name" value="ACYL-COA DEHYDROGENASE"/>
    <property type="match status" value="1"/>
</dbReference>
<feature type="domain" description="Acyl-CoA oxidase/dehydrogenase middle" evidence="8">
    <location>
        <begin position="161"/>
        <end position="245"/>
    </location>
</feature>
<dbReference type="InterPro" id="IPR009100">
    <property type="entry name" value="AcylCoA_DH/oxidase_NM_dom_sf"/>
</dbReference>
<dbReference type="AlphaFoldDB" id="A0A7W3LSF8"/>
<name>A0A7W3LSF8_ACTNM</name>
<keyword evidence="4 5" id="KW-0274">FAD</keyword>
<dbReference type="InterPro" id="IPR013786">
    <property type="entry name" value="AcylCoA_DH/ox_N"/>
</dbReference>
<dbReference type="SUPFAM" id="SSF47203">
    <property type="entry name" value="Acyl-CoA dehydrogenase C-terminal domain-like"/>
    <property type="match status" value="1"/>
</dbReference>
<evidence type="ECO:0000256" key="1">
    <source>
        <dbReference type="ARBA" id="ARBA00001974"/>
    </source>
</evidence>
<organism evidence="10 11">
    <name type="scientific">Actinomadura namibiensis</name>
    <dbReference type="NCBI Taxonomy" id="182080"/>
    <lineage>
        <taxon>Bacteria</taxon>
        <taxon>Bacillati</taxon>
        <taxon>Actinomycetota</taxon>
        <taxon>Actinomycetes</taxon>
        <taxon>Streptosporangiales</taxon>
        <taxon>Thermomonosporaceae</taxon>
        <taxon>Actinomadura</taxon>
    </lineage>
</organism>
<dbReference type="Gene3D" id="1.10.540.10">
    <property type="entry name" value="Acyl-CoA dehydrogenase/oxidase, N-terminal domain"/>
    <property type="match status" value="1"/>
</dbReference>
<proteinExistence type="inferred from homology"/>
<dbReference type="InterPro" id="IPR009075">
    <property type="entry name" value="AcylCo_DH/oxidase_C"/>
</dbReference>
<dbReference type="GO" id="GO:0003995">
    <property type="term" value="F:acyl-CoA dehydrogenase activity"/>
    <property type="evidence" value="ECO:0007669"/>
    <property type="project" value="TreeGrafter"/>
</dbReference>